<proteinExistence type="predicted"/>
<evidence type="ECO:0000259" key="3">
    <source>
        <dbReference type="Pfam" id="PF03629"/>
    </source>
</evidence>
<keyword evidence="1" id="KW-0378">Hydrolase</keyword>
<dbReference type="Pfam" id="PF03629">
    <property type="entry name" value="SASA"/>
    <property type="match status" value="1"/>
</dbReference>
<dbReference type="OrthoDB" id="1828825at2"/>
<sequence>MNRSANGVRPKLGAIVMTVALVCGMVASVASGESAVAEANGCQDVPELADGFEPLYRAELPKIAPTKPVAAAPIPYRYRTPDSRRLLERVAFCLETVDLTGRASRAFVSFDAFSSRTADYEIPVGDTPIARPVSNLTVRGDGLAPLTDAPGGTVEMWSFGYIPVSPSGTGSALYDYSDTPITTTRYGSFQVHDTTGERTLIAVNGWNRAGHPLDIGIGNRTTGHPDWTFSGTSASLRSATLSAYVKAAPVAAPGCEDGVGELADYSLLYDMEVPTTAAPWLDGVDYAVDNSATIDTPISRVAYCLEGQQGLTPTWSYASMDAWTQDLDALAVPEADAASVRRPVTGLTVRSSIVQSRAVAPPANGASGYLELWSSRYLPAVAAGGAAGGDNASYDYSDTRLPTTTTTGYGSFQVHNVTNRTTVLAVNGWASQAATPLDLGFGSRATSHPDWTFAKNRAEYRDVRLKVFVKPGGVSILAAPANHQLYPRDSGSDRVAVPVTGRTTDAGIAGTRLIVRRDGVTVEDIRSTGPAFDFRPSITAEFAQYDFELRAIRTDGRDVLVRSAVDVVAGDTYVINGQSNSVATVWSYAPEFSSGDDSSPWVRTFGSTTADPTLSVADRVWYRGIGQSMGIPDWQTPGLIGRLGARIGQVMSEKAGVPVAVILGGHPGERSTFFQRSDANPSDARTNYGRLKQRLEAGGLVHSVRSIIWYQGESDVPLGAAAHQANVVTLLEDWAVDYPSLEQTYLVQVRAGCGGDTSDIQEVQRRLDARADVTLIGTNGLDNHDGCHFGYERGYRQLADWIVRPLSRDRLGMAPAGPIAAPQAATATWGDAGRTTIRISLTDPGLALTCRAGAARDFRLSGTQATVADISCGTGTLTLTLTASVPPTTTLSYVGHAGSVGPASADIADGDWISNSLGMGLISFDAVAIT</sequence>
<feature type="domain" description="Sialate O-acetylesterase" evidence="3">
    <location>
        <begin position="653"/>
        <end position="792"/>
    </location>
</feature>
<accession>A0A444QDD7</accession>
<keyword evidence="2" id="KW-0732">Signal</keyword>
<name>A0A444QDD7_9MICO</name>
<gene>
    <name evidence="4" type="ORF">ELQ92_07715</name>
</gene>
<protein>
    <recommendedName>
        <fullName evidence="3">Sialate O-acetylesterase domain-containing protein</fullName>
    </recommendedName>
</protein>
<comment type="caution">
    <text evidence="4">The sequence shown here is derived from an EMBL/GenBank/DDBJ whole genome shotgun (WGS) entry which is preliminary data.</text>
</comment>
<dbReference type="GO" id="GO:0016787">
    <property type="term" value="F:hydrolase activity"/>
    <property type="evidence" value="ECO:0007669"/>
    <property type="project" value="UniProtKB-KW"/>
</dbReference>
<organism evidence="4 5">
    <name type="scientific">Labedella populi</name>
    <dbReference type="NCBI Taxonomy" id="2498850"/>
    <lineage>
        <taxon>Bacteria</taxon>
        <taxon>Bacillati</taxon>
        <taxon>Actinomycetota</taxon>
        <taxon>Actinomycetes</taxon>
        <taxon>Micrococcales</taxon>
        <taxon>Microbacteriaceae</taxon>
        <taxon>Labedella</taxon>
    </lineage>
</organism>
<dbReference type="InterPro" id="IPR036514">
    <property type="entry name" value="SGNH_hydro_sf"/>
</dbReference>
<dbReference type="EMBL" id="RZNC01000002">
    <property type="protein sequence ID" value="RWZ64626.1"/>
    <property type="molecule type" value="Genomic_DNA"/>
</dbReference>
<keyword evidence="5" id="KW-1185">Reference proteome</keyword>
<dbReference type="AlphaFoldDB" id="A0A444QDD7"/>
<dbReference type="Proteomes" id="UP000288603">
    <property type="component" value="Unassembled WGS sequence"/>
</dbReference>
<dbReference type="Gene3D" id="3.40.50.1110">
    <property type="entry name" value="SGNH hydrolase"/>
    <property type="match status" value="1"/>
</dbReference>
<dbReference type="InterPro" id="IPR005181">
    <property type="entry name" value="SASA"/>
</dbReference>
<evidence type="ECO:0000256" key="2">
    <source>
        <dbReference type="SAM" id="SignalP"/>
    </source>
</evidence>
<evidence type="ECO:0000313" key="5">
    <source>
        <dbReference type="Proteomes" id="UP000288603"/>
    </source>
</evidence>
<reference evidence="4 5" key="1">
    <citation type="submission" date="2018-12" db="EMBL/GenBank/DDBJ databases">
        <authorList>
            <person name="Li F."/>
        </authorList>
    </citation>
    <scope>NUCLEOTIDE SEQUENCE [LARGE SCALE GENOMIC DNA]</scope>
    <source>
        <strain evidence="4 5">8H24J-4-2</strain>
    </source>
</reference>
<feature type="signal peptide" evidence="2">
    <location>
        <begin position="1"/>
        <end position="32"/>
    </location>
</feature>
<evidence type="ECO:0000313" key="4">
    <source>
        <dbReference type="EMBL" id="RWZ64626.1"/>
    </source>
</evidence>
<feature type="chain" id="PRO_5019299770" description="Sialate O-acetylesterase domain-containing protein" evidence="2">
    <location>
        <begin position="33"/>
        <end position="930"/>
    </location>
</feature>
<evidence type="ECO:0000256" key="1">
    <source>
        <dbReference type="ARBA" id="ARBA00022801"/>
    </source>
</evidence>
<dbReference type="SUPFAM" id="SSF52266">
    <property type="entry name" value="SGNH hydrolase"/>
    <property type="match status" value="1"/>
</dbReference>